<dbReference type="InParanoid" id="A0A077ZXA2"/>
<keyword evidence="3" id="KW-1185">Reference proteome</keyword>
<proteinExistence type="predicted"/>
<dbReference type="EMBL" id="CCKQ01002071">
    <property type="protein sequence ID" value="CDW73166.1"/>
    <property type="molecule type" value="Genomic_DNA"/>
</dbReference>
<evidence type="ECO:0000256" key="1">
    <source>
        <dbReference type="SAM" id="MobiDB-lite"/>
    </source>
</evidence>
<feature type="compositionally biased region" description="Low complexity" evidence="1">
    <location>
        <begin position="154"/>
        <end position="166"/>
    </location>
</feature>
<protein>
    <submittedName>
        <fullName evidence="2">Uncharacterized protein</fullName>
    </submittedName>
</protein>
<reference evidence="2 3" key="1">
    <citation type="submission" date="2014-06" db="EMBL/GenBank/DDBJ databases">
        <authorList>
            <person name="Swart Estienne"/>
        </authorList>
    </citation>
    <scope>NUCLEOTIDE SEQUENCE [LARGE SCALE GENOMIC DNA]</scope>
    <source>
        <strain evidence="2 3">130c</strain>
    </source>
</reference>
<feature type="compositionally biased region" description="Polar residues" evidence="1">
    <location>
        <begin position="142"/>
        <end position="153"/>
    </location>
</feature>
<accession>A0A077ZXA2</accession>
<feature type="compositionally biased region" description="Gly residues" evidence="1">
    <location>
        <begin position="128"/>
        <end position="138"/>
    </location>
</feature>
<feature type="compositionally biased region" description="Polar residues" evidence="1">
    <location>
        <begin position="167"/>
        <end position="186"/>
    </location>
</feature>
<sequence length="442" mass="50796">MKESTTSNGKRGSMFKGSNHSSQAENERWDHGAYEQILQQEKEQEKSFGSKKSLDYSNGPHNKDESTSSQQNSTYHHHQQQNNNYNNQGGYKQNNFNQKKGNYYQDYNSNWDNQSYQHYGNSYHNHNNGGGMDAGGNPGNHSNIAKNNKRGTYNNNSNPNGNTNGNQFYSSNDGYNKKFNNNRGKMQNNNSGNYNNHHHNNNGGSRNNYNQGNNYNNKTSHEGGVRNLKSSFNGSNQVLIQTLDGGNRKKHLVNGTNNSTTMKKDKQNHQTNQQHQQFELATAIMEEQAKNFQRDQNDEDLDKNDTSSQNSGNHRQIKLKQKTNLLYVLNLKLIGLEVTIEIQEQDTIEEIIEDLAFKYKLAADFQDALETYIIDRLEKEGLQNLVNSNKFEQIIQPPPPLIQHQHFQQQHLQQLQQQQIQAPPPLNNPFNMQKLLMPQYDD</sequence>
<feature type="compositionally biased region" description="Polar residues" evidence="1">
    <location>
        <begin position="1"/>
        <end position="24"/>
    </location>
</feature>
<dbReference type="Proteomes" id="UP000039865">
    <property type="component" value="Unassembled WGS sequence"/>
</dbReference>
<feature type="compositionally biased region" description="Low complexity" evidence="1">
    <location>
        <begin position="68"/>
        <end position="105"/>
    </location>
</feature>
<feature type="region of interest" description="Disordered" evidence="1">
    <location>
        <begin position="293"/>
        <end position="316"/>
    </location>
</feature>
<organism evidence="2 3">
    <name type="scientific">Stylonychia lemnae</name>
    <name type="common">Ciliate</name>
    <dbReference type="NCBI Taxonomy" id="5949"/>
    <lineage>
        <taxon>Eukaryota</taxon>
        <taxon>Sar</taxon>
        <taxon>Alveolata</taxon>
        <taxon>Ciliophora</taxon>
        <taxon>Intramacronucleata</taxon>
        <taxon>Spirotrichea</taxon>
        <taxon>Stichotrichia</taxon>
        <taxon>Sporadotrichida</taxon>
        <taxon>Oxytrichidae</taxon>
        <taxon>Stylonychinae</taxon>
        <taxon>Stylonychia</taxon>
    </lineage>
</organism>
<feature type="region of interest" description="Disordered" evidence="1">
    <location>
        <begin position="1"/>
        <end position="222"/>
    </location>
</feature>
<feature type="compositionally biased region" description="Low complexity" evidence="1">
    <location>
        <begin position="187"/>
        <end position="217"/>
    </location>
</feature>
<gene>
    <name evidence="2" type="primary">Contig4470.g4766</name>
    <name evidence="2" type="ORF">STYLEM_2142</name>
</gene>
<feature type="region of interest" description="Disordered" evidence="1">
    <location>
        <begin position="255"/>
        <end position="275"/>
    </location>
</feature>
<evidence type="ECO:0000313" key="3">
    <source>
        <dbReference type="Proteomes" id="UP000039865"/>
    </source>
</evidence>
<feature type="compositionally biased region" description="Low complexity" evidence="1">
    <location>
        <begin position="115"/>
        <end position="127"/>
    </location>
</feature>
<evidence type="ECO:0000313" key="2">
    <source>
        <dbReference type="EMBL" id="CDW73166.1"/>
    </source>
</evidence>
<dbReference type="AlphaFoldDB" id="A0A077ZXA2"/>
<name>A0A077ZXA2_STYLE</name>
<feature type="compositionally biased region" description="Basic and acidic residues" evidence="1">
    <location>
        <begin position="40"/>
        <end position="54"/>
    </location>
</feature>